<dbReference type="Proteomes" id="UP000012040">
    <property type="component" value="Chromosome"/>
</dbReference>
<dbReference type="RefSeq" id="WP_015469149.1">
    <property type="nucleotide sequence ID" value="NC_020813.1"/>
</dbReference>
<dbReference type="STRING" id="1184267.A11Q_439"/>
<evidence type="ECO:0000313" key="3">
    <source>
        <dbReference type="Proteomes" id="UP000012040"/>
    </source>
</evidence>
<dbReference type="Pfam" id="PF00583">
    <property type="entry name" value="Acetyltransf_1"/>
    <property type="match status" value="1"/>
</dbReference>
<dbReference type="AlphaFoldDB" id="M4VNI0"/>
<dbReference type="GO" id="GO:0016747">
    <property type="term" value="F:acyltransferase activity, transferring groups other than amino-acyl groups"/>
    <property type="evidence" value="ECO:0007669"/>
    <property type="project" value="InterPro"/>
</dbReference>
<dbReference type="OrthoDB" id="6321659at2"/>
<gene>
    <name evidence="2" type="ORF">A11Q_439</name>
</gene>
<reference evidence="2 3" key="1">
    <citation type="journal article" date="2013" name="ISME J.">
        <title>By their genes ye shall know them: genomic signatures of predatory bacteria.</title>
        <authorList>
            <person name="Pasternak Z."/>
            <person name="Pietrokovski S."/>
            <person name="Rotem O."/>
            <person name="Gophna U."/>
            <person name="Lurie-Weinberger M.N."/>
            <person name="Jurkevitch E."/>
        </authorList>
    </citation>
    <scope>NUCLEOTIDE SEQUENCE [LARGE SCALE GENOMIC DNA]</scope>
    <source>
        <strain evidence="2 3">JSS</strain>
    </source>
</reference>
<feature type="domain" description="N-acetyltransferase" evidence="1">
    <location>
        <begin position="1"/>
        <end position="184"/>
    </location>
</feature>
<dbReference type="InterPro" id="IPR016181">
    <property type="entry name" value="Acyl_CoA_acyltransferase"/>
</dbReference>
<evidence type="ECO:0000313" key="2">
    <source>
        <dbReference type="EMBL" id="AGH94659.1"/>
    </source>
</evidence>
<dbReference type="Gene3D" id="3.40.630.30">
    <property type="match status" value="1"/>
</dbReference>
<dbReference type="eggNOG" id="COG1247">
    <property type="taxonomic scope" value="Bacteria"/>
</dbReference>
<keyword evidence="3" id="KW-1185">Reference proteome</keyword>
<dbReference type="HOGENOM" id="CLU_1432782_0_0_7"/>
<protein>
    <recommendedName>
        <fullName evidence="1">N-acetyltransferase domain-containing protein</fullName>
    </recommendedName>
</protein>
<dbReference type="EMBL" id="CP003537">
    <property type="protein sequence ID" value="AGH94659.1"/>
    <property type="molecule type" value="Genomic_DNA"/>
</dbReference>
<name>M4VNI0_9BACT</name>
<dbReference type="KEGG" id="bex:A11Q_439"/>
<dbReference type="PROSITE" id="PS51186">
    <property type="entry name" value="GNAT"/>
    <property type="match status" value="1"/>
</dbReference>
<organism evidence="2 3">
    <name type="scientific">Pseudobdellovibrio exovorus JSS</name>
    <dbReference type="NCBI Taxonomy" id="1184267"/>
    <lineage>
        <taxon>Bacteria</taxon>
        <taxon>Pseudomonadati</taxon>
        <taxon>Bdellovibrionota</taxon>
        <taxon>Bdellovibrionia</taxon>
        <taxon>Bdellovibrionales</taxon>
        <taxon>Pseudobdellovibrionaceae</taxon>
        <taxon>Pseudobdellovibrio</taxon>
    </lineage>
</organism>
<dbReference type="PATRIC" id="fig|1184267.3.peg.444"/>
<dbReference type="InterPro" id="IPR000182">
    <property type="entry name" value="GNAT_dom"/>
</dbReference>
<proteinExistence type="predicted"/>
<dbReference type="SUPFAM" id="SSF55729">
    <property type="entry name" value="Acyl-CoA N-acyltransferases (Nat)"/>
    <property type="match status" value="1"/>
</dbReference>
<evidence type="ECO:0000259" key="1">
    <source>
        <dbReference type="PROSITE" id="PS51186"/>
    </source>
</evidence>
<sequence length="188" mass="21368">MLIREFLLSDIPQVKAFTDQCVGLGYYSEDELRDNQQKSIASNGQICSFVLEDNGQIKGLRLAYPAGNWQHGKGQQLRSDLWPTSLDKTAYFQSLFVAPDLQGQGWGPQLSARSLAALKQLGTEGIVTHSWKESPNNSSYRYLNKLGFQIITEHPNYWIDVDYTCPRDGRPCRCTAIEMHLDLRKDPR</sequence>
<accession>M4VNI0</accession>
<dbReference type="CDD" id="cd04301">
    <property type="entry name" value="NAT_SF"/>
    <property type="match status" value="1"/>
</dbReference>